<accession>H3GKH6</accession>
<dbReference type="eggNOG" id="ENOG502SJ4W">
    <property type="taxonomic scope" value="Eukaryota"/>
</dbReference>
<dbReference type="RefSeq" id="XP_067747859.1">
    <property type="nucleotide sequence ID" value="XM_067888635.1"/>
</dbReference>
<evidence type="ECO:0000313" key="3">
    <source>
        <dbReference type="Proteomes" id="UP000005238"/>
    </source>
</evidence>
<dbReference type="EMBL" id="DS566017">
    <property type="status" value="NOT_ANNOTATED_CDS"/>
    <property type="molecule type" value="Genomic_DNA"/>
</dbReference>
<dbReference type="InParanoid" id="H3GKH6"/>
<dbReference type="VEuPathDB" id="FungiDB:KRP23_3743"/>
<dbReference type="InterPro" id="IPR032675">
    <property type="entry name" value="LRR_dom_sf"/>
</dbReference>
<dbReference type="GO" id="GO:0005737">
    <property type="term" value="C:cytoplasm"/>
    <property type="evidence" value="ECO:0000318"/>
    <property type="project" value="GO_Central"/>
</dbReference>
<feature type="compositionally biased region" description="Polar residues" evidence="1">
    <location>
        <begin position="1"/>
        <end position="16"/>
    </location>
</feature>
<evidence type="ECO:0008006" key="4">
    <source>
        <dbReference type="Google" id="ProtNLM"/>
    </source>
</evidence>
<dbReference type="VEuPathDB" id="FungiDB:KRP22_3019"/>
<dbReference type="GeneID" id="94224441"/>
<feature type="region of interest" description="Disordered" evidence="1">
    <location>
        <begin position="1"/>
        <end position="28"/>
    </location>
</feature>
<dbReference type="AlphaFoldDB" id="H3GKH6"/>
<keyword evidence="3" id="KW-1185">Reference proteome</keyword>
<organism evidence="2 3">
    <name type="scientific">Phytophthora ramorum</name>
    <name type="common">Sudden oak death agent</name>
    <dbReference type="NCBI Taxonomy" id="164328"/>
    <lineage>
        <taxon>Eukaryota</taxon>
        <taxon>Sar</taxon>
        <taxon>Stramenopiles</taxon>
        <taxon>Oomycota</taxon>
        <taxon>Peronosporomycetes</taxon>
        <taxon>Peronosporales</taxon>
        <taxon>Peronosporaceae</taxon>
        <taxon>Phytophthora</taxon>
    </lineage>
</organism>
<name>H3GKH6_PHYRM</name>
<dbReference type="EnsemblProtists" id="Phyra76767">
    <property type="protein sequence ID" value="Phyra76767"/>
    <property type="gene ID" value="Phyra76767"/>
</dbReference>
<protein>
    <recommendedName>
        <fullName evidence="4">F-box domain-containing protein</fullName>
    </recommendedName>
</protein>
<evidence type="ECO:0000256" key="1">
    <source>
        <dbReference type="SAM" id="MobiDB-lite"/>
    </source>
</evidence>
<sequence>MSSSLKRSTPAPQGSEASPEPVQSKPKLSDVLTVRAAARLSMTTLPRAVMELVLSFAIKNVSEAKVLPTKRRGWRRLTRLDKTPLATIAEWRLVCHYWRDLLGEILAQYQQRTVKLNLSHKSAEQQEAMFKGVISAGSKVVELRIALFGHTTRRVGTDMTQVVDWQALLSACPNLQRVDVSKMAYLTRRDLGKVLDAASQFCLKMKAVVLPLPMRWSKRAPRIVGAYRNDIDDVALVKHLAAALERWFVRGHGGGLRQLVIPHIPALSNQFLSAVTRFCPNVEILDGWKLTYVSDGWGAVLCDEEWRVSLEVWEKFCSQCSDLREFNWAVVPFADAFFAPFGATKKCRLTDLAFDFTDAFLKRKQASSASAVLATTISLMTRAEQLIRAWSLQAAVPVEASEAESSVLDDASRPYSSAGLCSLVRGLPFLRSLKVFLHPRHRIDLDVFDDDFLHQLSKSSSYLGQFSFSEAGKYAGPQALESVSDRGLLSLASMTHLSDISIAALSSTTGSGVYPFIRRMSSIIQQRNVKIGIMRDFDNIVMPLLELVTGEPAGTFTDQAFALSLLNVGHLRDFTQKTCQPQAWEDRLQETQRQLESNHPTLRFQLTLEQEKPRPGTPSAAESGDNFYLSKFSVFTTSWKYQDVIEGTFYRGDIDNSTPFQWLVKC</sequence>
<dbReference type="OrthoDB" id="95598at2759"/>
<dbReference type="Proteomes" id="UP000005238">
    <property type="component" value="Unassembled WGS sequence"/>
</dbReference>
<proteinExistence type="predicted"/>
<dbReference type="HOGENOM" id="CLU_458940_0_0_1"/>
<dbReference type="Gene3D" id="3.80.10.10">
    <property type="entry name" value="Ribonuclease Inhibitor"/>
    <property type="match status" value="1"/>
</dbReference>
<reference evidence="2" key="2">
    <citation type="submission" date="2015-06" db="UniProtKB">
        <authorList>
            <consortium name="EnsemblProtists"/>
        </authorList>
    </citation>
    <scope>IDENTIFICATION</scope>
    <source>
        <strain evidence="2">Pr102</strain>
    </source>
</reference>
<dbReference type="OMA" id="CDEEWRV"/>
<evidence type="ECO:0000313" key="2">
    <source>
        <dbReference type="EnsemblProtists" id="Phyra76767"/>
    </source>
</evidence>
<reference evidence="3" key="1">
    <citation type="journal article" date="2006" name="Science">
        <title>Phytophthora genome sequences uncover evolutionary origins and mechanisms of pathogenesis.</title>
        <authorList>
            <person name="Tyler B.M."/>
            <person name="Tripathy S."/>
            <person name="Zhang X."/>
            <person name="Dehal P."/>
            <person name="Jiang R.H."/>
            <person name="Aerts A."/>
            <person name="Arredondo F.D."/>
            <person name="Baxter L."/>
            <person name="Bensasson D."/>
            <person name="Beynon J.L."/>
            <person name="Chapman J."/>
            <person name="Damasceno C.M."/>
            <person name="Dorrance A.E."/>
            <person name="Dou D."/>
            <person name="Dickerman A.W."/>
            <person name="Dubchak I.L."/>
            <person name="Garbelotto M."/>
            <person name="Gijzen M."/>
            <person name="Gordon S.G."/>
            <person name="Govers F."/>
            <person name="Grunwald N.J."/>
            <person name="Huang W."/>
            <person name="Ivors K.L."/>
            <person name="Jones R.W."/>
            <person name="Kamoun S."/>
            <person name="Krampis K."/>
            <person name="Lamour K.H."/>
            <person name="Lee M.K."/>
            <person name="McDonald W.H."/>
            <person name="Medina M."/>
            <person name="Meijer H.J."/>
            <person name="Nordberg E.K."/>
            <person name="Maclean D.J."/>
            <person name="Ospina-Giraldo M.D."/>
            <person name="Morris P.F."/>
            <person name="Phuntumart V."/>
            <person name="Putnam N.H."/>
            <person name="Rash S."/>
            <person name="Rose J.K."/>
            <person name="Sakihama Y."/>
            <person name="Salamov A.A."/>
            <person name="Savidor A."/>
            <person name="Scheuring C.F."/>
            <person name="Smith B.M."/>
            <person name="Sobral B.W."/>
            <person name="Terry A."/>
            <person name="Torto-Alalibo T.A."/>
            <person name="Win J."/>
            <person name="Xu Z."/>
            <person name="Zhang H."/>
            <person name="Grigoriev I.V."/>
            <person name="Rokhsar D.S."/>
            <person name="Boore J.L."/>
        </authorList>
    </citation>
    <scope>NUCLEOTIDE SEQUENCE [LARGE SCALE GENOMIC DNA]</scope>
    <source>
        <strain evidence="3">Pr102</strain>
    </source>
</reference>